<keyword evidence="1" id="KW-1133">Transmembrane helix</keyword>
<sequence>MRQQADDPPAPDHPHVFPESRKPGEILFVMISMGVALALLAAIPWQTTWLPGKGLASQPRLWPSLSLGGVVLFGLMNAWSRIRVTRTPGRWQEAAAWLRSLEFIGWYMLYVLAIPVIGYLLATVTFCTGLALRLGYRGRPVWIAAAFGLFVVLFFKSAMNVKIPGGAIYEFAPDPLRYILLRYF</sequence>
<feature type="transmembrane region" description="Helical" evidence="1">
    <location>
        <begin position="138"/>
        <end position="155"/>
    </location>
</feature>
<feature type="transmembrane region" description="Helical" evidence="1">
    <location>
        <begin position="103"/>
        <end position="132"/>
    </location>
</feature>
<feature type="transmembrane region" description="Helical" evidence="1">
    <location>
        <begin position="26"/>
        <end position="45"/>
    </location>
</feature>
<accession>A0ABU8BYY8</accession>
<dbReference type="Proteomes" id="UP001431963">
    <property type="component" value="Unassembled WGS sequence"/>
</dbReference>
<evidence type="ECO:0000313" key="4">
    <source>
        <dbReference type="Proteomes" id="UP001431963"/>
    </source>
</evidence>
<organism evidence="3 4">
    <name type="scientific">Gemmobacter denitrificans</name>
    <dbReference type="NCBI Taxonomy" id="3123040"/>
    <lineage>
        <taxon>Bacteria</taxon>
        <taxon>Pseudomonadati</taxon>
        <taxon>Pseudomonadota</taxon>
        <taxon>Alphaproteobacteria</taxon>
        <taxon>Rhodobacterales</taxon>
        <taxon>Paracoccaceae</taxon>
        <taxon>Gemmobacter</taxon>
    </lineage>
</organism>
<feature type="transmembrane region" description="Helical" evidence="1">
    <location>
        <begin position="65"/>
        <end position="82"/>
    </location>
</feature>
<protein>
    <submittedName>
        <fullName evidence="3">Tripartite tricarboxylate transporter TctB family protein</fullName>
    </submittedName>
</protein>
<evidence type="ECO:0000256" key="1">
    <source>
        <dbReference type="SAM" id="Phobius"/>
    </source>
</evidence>
<dbReference type="InterPro" id="IPR009936">
    <property type="entry name" value="DUF1468"/>
</dbReference>
<dbReference type="Pfam" id="PF07331">
    <property type="entry name" value="TctB"/>
    <property type="match status" value="1"/>
</dbReference>
<dbReference type="RefSeq" id="WP_335424951.1">
    <property type="nucleotide sequence ID" value="NZ_JBALHR010000014.1"/>
</dbReference>
<evidence type="ECO:0000259" key="2">
    <source>
        <dbReference type="Pfam" id="PF07331"/>
    </source>
</evidence>
<evidence type="ECO:0000313" key="3">
    <source>
        <dbReference type="EMBL" id="MEH7829924.1"/>
    </source>
</evidence>
<comment type="caution">
    <text evidence="3">The sequence shown here is derived from an EMBL/GenBank/DDBJ whole genome shotgun (WGS) entry which is preliminary data.</text>
</comment>
<keyword evidence="4" id="KW-1185">Reference proteome</keyword>
<feature type="domain" description="DUF1468" evidence="2">
    <location>
        <begin position="33"/>
        <end position="164"/>
    </location>
</feature>
<proteinExistence type="predicted"/>
<keyword evidence="1" id="KW-0472">Membrane</keyword>
<keyword evidence="1" id="KW-0812">Transmembrane</keyword>
<gene>
    <name evidence="3" type="ORF">V6590_17375</name>
</gene>
<reference evidence="3" key="1">
    <citation type="submission" date="2024-02" db="EMBL/GenBank/DDBJ databases">
        <title>Genome sequences of strain Gemmobacter sp. JM10B15.</title>
        <authorList>
            <person name="Zhang M."/>
        </authorList>
    </citation>
    <scope>NUCLEOTIDE SEQUENCE</scope>
    <source>
        <strain evidence="3">JM10B15</strain>
    </source>
</reference>
<dbReference type="EMBL" id="JBALHR010000014">
    <property type="protein sequence ID" value="MEH7829924.1"/>
    <property type="molecule type" value="Genomic_DNA"/>
</dbReference>
<name>A0ABU8BYY8_9RHOB</name>